<keyword evidence="1" id="KW-0812">Transmembrane</keyword>
<organism evidence="2 3">
    <name type="scientific">Calderihabitans maritimus</name>
    <dbReference type="NCBI Taxonomy" id="1246530"/>
    <lineage>
        <taxon>Bacteria</taxon>
        <taxon>Bacillati</taxon>
        <taxon>Bacillota</taxon>
        <taxon>Clostridia</taxon>
        <taxon>Neomoorellales</taxon>
        <taxon>Calderihabitantaceae</taxon>
        <taxon>Calderihabitans</taxon>
    </lineage>
</organism>
<dbReference type="AlphaFoldDB" id="A0A1Z5HXP1"/>
<evidence type="ECO:0000313" key="3">
    <source>
        <dbReference type="Proteomes" id="UP000197032"/>
    </source>
</evidence>
<dbReference type="RefSeq" id="WP_088555265.1">
    <property type="nucleotide sequence ID" value="NZ_BDGJ01000215.1"/>
</dbReference>
<sequence length="99" mass="10946">MNAYKKEVYSTIILTILFILAGHTGLIFVLFAPHGLKATFMGFPVHYIVPILTGWIGVVILTLVAGYVGNQLDEEIAKDREVDVKETTSVSRTYSRTTA</sequence>
<keyword evidence="3" id="KW-1185">Reference proteome</keyword>
<evidence type="ECO:0000313" key="2">
    <source>
        <dbReference type="EMBL" id="GAW94292.1"/>
    </source>
</evidence>
<protein>
    <submittedName>
        <fullName evidence="2">Uncharacterized protein</fullName>
    </submittedName>
</protein>
<keyword evidence="1" id="KW-1133">Transmembrane helix</keyword>
<dbReference type="EMBL" id="BDGJ01000215">
    <property type="protein sequence ID" value="GAW94292.1"/>
    <property type="molecule type" value="Genomic_DNA"/>
</dbReference>
<feature type="transmembrane region" description="Helical" evidence="1">
    <location>
        <begin position="12"/>
        <end position="33"/>
    </location>
</feature>
<feature type="transmembrane region" description="Helical" evidence="1">
    <location>
        <begin position="45"/>
        <end position="68"/>
    </location>
</feature>
<gene>
    <name evidence="2" type="ORF">KKC1_34010</name>
</gene>
<dbReference type="OrthoDB" id="7868694at2"/>
<reference evidence="3" key="1">
    <citation type="journal article" date="2017" name="Appl. Environ. Microbiol.">
        <title>Genomic Analysis of Calderihabitans maritimus KKC1, a Thermophilic, Hydrogenogenic, Carboxydotrophic Bacterium Isolated from Marine Sediment.</title>
        <authorList>
            <person name="Omae K."/>
            <person name="Yoneda Y."/>
            <person name="Fukuyama Y."/>
            <person name="Yoshida T."/>
            <person name="Sako Y."/>
        </authorList>
    </citation>
    <scope>NUCLEOTIDE SEQUENCE [LARGE SCALE GENOMIC DNA]</scope>
    <source>
        <strain evidence="3">KKC1</strain>
    </source>
</reference>
<proteinExistence type="predicted"/>
<accession>A0A1Z5HXP1</accession>
<name>A0A1Z5HXP1_9FIRM</name>
<keyword evidence="1" id="KW-0472">Membrane</keyword>
<dbReference type="Proteomes" id="UP000197032">
    <property type="component" value="Unassembled WGS sequence"/>
</dbReference>
<comment type="caution">
    <text evidence="2">The sequence shown here is derived from an EMBL/GenBank/DDBJ whole genome shotgun (WGS) entry which is preliminary data.</text>
</comment>
<evidence type="ECO:0000256" key="1">
    <source>
        <dbReference type="SAM" id="Phobius"/>
    </source>
</evidence>